<dbReference type="Pfam" id="PF00497">
    <property type="entry name" value="SBP_bac_3"/>
    <property type="match status" value="1"/>
</dbReference>
<dbReference type="Proteomes" id="UP000316905">
    <property type="component" value="Unassembled WGS sequence"/>
</dbReference>
<comment type="caution">
    <text evidence="4">The sequence shown here is derived from an EMBL/GenBank/DDBJ whole genome shotgun (WGS) entry which is preliminary data.</text>
</comment>
<protein>
    <submittedName>
        <fullName evidence="4">Amino acid ABC transporter substrate-binding protein, PAAT family (TC 3.A.1.3.-)</fullName>
    </submittedName>
</protein>
<dbReference type="RefSeq" id="WP_145144944.1">
    <property type="nucleotide sequence ID" value="NZ_VLKY01000016.1"/>
</dbReference>
<keyword evidence="2" id="KW-0732">Signal</keyword>
<dbReference type="EMBL" id="VLKY01000016">
    <property type="protein sequence ID" value="TWI49609.1"/>
    <property type="molecule type" value="Genomic_DNA"/>
</dbReference>
<accession>A0A562PYW6</accession>
<evidence type="ECO:0000313" key="5">
    <source>
        <dbReference type="Proteomes" id="UP000316905"/>
    </source>
</evidence>
<dbReference type="Gene3D" id="3.40.190.10">
    <property type="entry name" value="Periplasmic binding protein-like II"/>
    <property type="match status" value="2"/>
</dbReference>
<dbReference type="CDD" id="cd13626">
    <property type="entry name" value="PBP2_Cystine_like"/>
    <property type="match status" value="1"/>
</dbReference>
<sequence length="279" mass="29918">MHKVLQVFLWWTGVALAQAVIADEPLRTAVDTTFAPHAMPRLEGGLQGFNVDLGEALAKQMGREIIIEGAEFSGLIPGLNAGKYDFIVAPVTVTEERSKTLLFTEGYLDSDYTFVQKKGVAPITDLAGLSGMKLAVNKGSNYESWARQNAKHYGFTFDVYSSNADAIQALLSGRADANLGGNTVSAFAARRNPLLQTSYTIKTGQVWAIPLRHDDVQGRARVDQALKCLKQNGTVAALAKKWFGLEPGPTSASVQIMPGHGVPGMAGYDSTPVTLECSA</sequence>
<comment type="similarity">
    <text evidence="1">Belongs to the bacterial solute-binding protein 3 family.</text>
</comment>
<organism evidence="4 5">
    <name type="scientific">Pseudomonas duriflava</name>
    <dbReference type="NCBI Taxonomy" id="459528"/>
    <lineage>
        <taxon>Bacteria</taxon>
        <taxon>Pseudomonadati</taxon>
        <taxon>Pseudomonadota</taxon>
        <taxon>Gammaproteobacteria</taxon>
        <taxon>Pseudomonadales</taxon>
        <taxon>Pseudomonadaceae</taxon>
        <taxon>Pseudomonas</taxon>
    </lineage>
</organism>
<reference evidence="4 5" key="1">
    <citation type="journal article" date="2015" name="Stand. Genomic Sci.">
        <title>Genomic Encyclopedia of Bacterial and Archaeal Type Strains, Phase III: the genomes of soil and plant-associated and newly described type strains.</title>
        <authorList>
            <person name="Whitman W.B."/>
            <person name="Woyke T."/>
            <person name="Klenk H.P."/>
            <person name="Zhou Y."/>
            <person name="Lilburn T.G."/>
            <person name="Beck B.J."/>
            <person name="De Vos P."/>
            <person name="Vandamme P."/>
            <person name="Eisen J.A."/>
            <person name="Garrity G."/>
            <person name="Hugenholtz P."/>
            <person name="Kyrpides N.C."/>
        </authorList>
    </citation>
    <scope>NUCLEOTIDE SEQUENCE [LARGE SCALE GENOMIC DNA]</scope>
    <source>
        <strain evidence="4 5">CGMCC 1.6858</strain>
    </source>
</reference>
<feature type="domain" description="Solute-binding protein family 3/N-terminal" evidence="3">
    <location>
        <begin position="25"/>
        <end position="246"/>
    </location>
</feature>
<evidence type="ECO:0000259" key="3">
    <source>
        <dbReference type="SMART" id="SM00062"/>
    </source>
</evidence>
<dbReference type="AlphaFoldDB" id="A0A562PYW6"/>
<evidence type="ECO:0000313" key="4">
    <source>
        <dbReference type="EMBL" id="TWI49609.1"/>
    </source>
</evidence>
<dbReference type="SUPFAM" id="SSF53850">
    <property type="entry name" value="Periplasmic binding protein-like II"/>
    <property type="match status" value="1"/>
</dbReference>
<gene>
    <name evidence="4" type="ORF">IQ22_03932</name>
</gene>
<dbReference type="InterPro" id="IPR001638">
    <property type="entry name" value="Solute-binding_3/MltF_N"/>
</dbReference>
<dbReference type="PANTHER" id="PTHR35936">
    <property type="entry name" value="MEMBRANE-BOUND LYTIC MUREIN TRANSGLYCOSYLASE F"/>
    <property type="match status" value="1"/>
</dbReference>
<dbReference type="OrthoDB" id="9768183at2"/>
<name>A0A562PYW6_9PSED</name>
<dbReference type="SMART" id="SM00062">
    <property type="entry name" value="PBPb"/>
    <property type="match status" value="1"/>
</dbReference>
<evidence type="ECO:0000256" key="2">
    <source>
        <dbReference type="ARBA" id="ARBA00022729"/>
    </source>
</evidence>
<evidence type="ECO:0000256" key="1">
    <source>
        <dbReference type="ARBA" id="ARBA00010333"/>
    </source>
</evidence>
<dbReference type="PANTHER" id="PTHR35936:SF19">
    <property type="entry name" value="AMINO-ACID-BINDING PROTEIN YXEM-RELATED"/>
    <property type="match status" value="1"/>
</dbReference>
<keyword evidence="5" id="KW-1185">Reference proteome</keyword>
<proteinExistence type="inferred from homology"/>